<evidence type="ECO:0000313" key="8">
    <source>
        <dbReference type="Proteomes" id="UP000593880"/>
    </source>
</evidence>
<dbReference type="Pfam" id="PF00072">
    <property type="entry name" value="Response_reg"/>
    <property type="match status" value="1"/>
</dbReference>
<dbReference type="InterPro" id="IPR001789">
    <property type="entry name" value="Sig_transdc_resp-reg_receiver"/>
</dbReference>
<dbReference type="CDD" id="cd17537">
    <property type="entry name" value="REC_FixJ"/>
    <property type="match status" value="1"/>
</dbReference>
<evidence type="ECO:0000259" key="6">
    <source>
        <dbReference type="PROSITE" id="PS50110"/>
    </source>
</evidence>
<dbReference type="Proteomes" id="UP000593880">
    <property type="component" value="Chromosome"/>
</dbReference>
<protein>
    <submittedName>
        <fullName evidence="7">DNA-binding response regulator</fullName>
    </submittedName>
</protein>
<dbReference type="SMART" id="SM00421">
    <property type="entry name" value="HTH_LUXR"/>
    <property type="match status" value="1"/>
</dbReference>
<evidence type="ECO:0000256" key="1">
    <source>
        <dbReference type="ARBA" id="ARBA00023015"/>
    </source>
</evidence>
<dbReference type="PROSITE" id="PS50110">
    <property type="entry name" value="RESPONSE_REGULATORY"/>
    <property type="match status" value="1"/>
</dbReference>
<keyword evidence="3" id="KW-0804">Transcription</keyword>
<keyword evidence="4" id="KW-0597">Phosphoprotein</keyword>
<dbReference type="SMART" id="SM00448">
    <property type="entry name" value="REC"/>
    <property type="match status" value="1"/>
</dbReference>
<dbReference type="PROSITE" id="PS50043">
    <property type="entry name" value="HTH_LUXR_2"/>
    <property type="match status" value="1"/>
</dbReference>
<evidence type="ECO:0000256" key="4">
    <source>
        <dbReference type="PROSITE-ProRule" id="PRU00169"/>
    </source>
</evidence>
<feature type="domain" description="Response regulatory" evidence="6">
    <location>
        <begin position="13"/>
        <end position="127"/>
    </location>
</feature>
<proteinExistence type="predicted"/>
<feature type="domain" description="HTH luxR-type" evidence="5">
    <location>
        <begin position="143"/>
        <end position="208"/>
    </location>
</feature>
<evidence type="ECO:0000259" key="5">
    <source>
        <dbReference type="PROSITE" id="PS50043"/>
    </source>
</evidence>
<accession>A0ABX6UJ71</accession>
<evidence type="ECO:0000256" key="2">
    <source>
        <dbReference type="ARBA" id="ARBA00023125"/>
    </source>
</evidence>
<keyword evidence="8" id="KW-1185">Reference proteome</keyword>
<dbReference type="Pfam" id="PF00196">
    <property type="entry name" value="GerE"/>
    <property type="match status" value="1"/>
</dbReference>
<dbReference type="PANTHER" id="PTHR44688:SF16">
    <property type="entry name" value="DNA-BINDING TRANSCRIPTIONAL ACTIVATOR DEVR_DOSR"/>
    <property type="match status" value="1"/>
</dbReference>
<feature type="modified residue" description="4-aspartylphosphate" evidence="4">
    <location>
        <position position="62"/>
    </location>
</feature>
<dbReference type="InterPro" id="IPR011006">
    <property type="entry name" value="CheY-like_superfamily"/>
</dbReference>
<dbReference type="Gene3D" id="3.40.50.2300">
    <property type="match status" value="1"/>
</dbReference>
<dbReference type="InterPro" id="IPR036388">
    <property type="entry name" value="WH-like_DNA-bd_sf"/>
</dbReference>
<dbReference type="CDD" id="cd06170">
    <property type="entry name" value="LuxR_C_like"/>
    <property type="match status" value="1"/>
</dbReference>
<dbReference type="InterPro" id="IPR000792">
    <property type="entry name" value="Tscrpt_reg_LuxR_C"/>
</dbReference>
<evidence type="ECO:0000313" key="7">
    <source>
        <dbReference type="EMBL" id="QOZ60114.1"/>
    </source>
</evidence>
<dbReference type="PROSITE" id="PS00622">
    <property type="entry name" value="HTH_LUXR_1"/>
    <property type="match status" value="1"/>
</dbReference>
<dbReference type="GO" id="GO:0003677">
    <property type="term" value="F:DNA binding"/>
    <property type="evidence" value="ECO:0007669"/>
    <property type="project" value="UniProtKB-KW"/>
</dbReference>
<dbReference type="SUPFAM" id="SSF52172">
    <property type="entry name" value="CheY-like"/>
    <property type="match status" value="1"/>
</dbReference>
<keyword evidence="1" id="KW-0805">Transcription regulation</keyword>
<evidence type="ECO:0000256" key="3">
    <source>
        <dbReference type="ARBA" id="ARBA00023163"/>
    </source>
</evidence>
<organism evidence="7 8">
    <name type="scientific">Bradyrhizobium guangdongense</name>
    <dbReference type="NCBI Taxonomy" id="1325090"/>
    <lineage>
        <taxon>Bacteria</taxon>
        <taxon>Pseudomonadati</taxon>
        <taxon>Pseudomonadota</taxon>
        <taxon>Alphaproteobacteria</taxon>
        <taxon>Hyphomicrobiales</taxon>
        <taxon>Nitrobacteraceae</taxon>
        <taxon>Bradyrhizobium</taxon>
    </lineage>
</organism>
<dbReference type="RefSeq" id="WP_128969300.1">
    <property type="nucleotide sequence ID" value="NZ_BMHC01000003.1"/>
</dbReference>
<keyword evidence="2 7" id="KW-0238">DNA-binding</keyword>
<dbReference type="PANTHER" id="PTHR44688">
    <property type="entry name" value="DNA-BINDING TRANSCRIPTIONAL ACTIVATOR DEVR_DOSR"/>
    <property type="match status" value="1"/>
</dbReference>
<gene>
    <name evidence="7" type="ORF">XH86_16295</name>
</gene>
<dbReference type="Gene3D" id="1.10.10.10">
    <property type="entry name" value="Winged helix-like DNA-binding domain superfamily/Winged helix DNA-binding domain"/>
    <property type="match status" value="1"/>
</dbReference>
<name>A0ABX6UJ71_9BRAD</name>
<reference evidence="7 8" key="1">
    <citation type="submission" date="2018-06" db="EMBL/GenBank/DDBJ databases">
        <title>Comparative genomics of rhizobia nodulating Arachis hypogaea in China.</title>
        <authorList>
            <person name="Li Y."/>
        </authorList>
    </citation>
    <scope>NUCLEOTIDE SEQUENCE [LARGE SCALE GENOMIC DNA]</scope>
    <source>
        <strain evidence="7 8">CCBAU 51658</strain>
    </source>
</reference>
<sequence>MRSAANEKPEKPLVYVVDDDASMRDALAGLFDSVGLQSQTYATAEDFLSTNLSDRPGCIVLDVRLPDMNGLEFQGRLVQIGVGIPVVMMTGFGDIPMSVHAMKHGAVDFLPKPFRDQDMLDAVMAAIERDRQRRTVENDATQLRQRFETLSPREQEVMLHVTAGKMNKQVAGDLGISEITVKIHRGAAMHKMGARTYAELVRMADALKPDRRRPGR</sequence>
<dbReference type="PRINTS" id="PR00038">
    <property type="entry name" value="HTHLUXR"/>
</dbReference>
<dbReference type="EMBL" id="CP030057">
    <property type="protein sequence ID" value="QOZ60114.1"/>
    <property type="molecule type" value="Genomic_DNA"/>
</dbReference>